<dbReference type="EMBL" id="KP162168">
    <property type="protein sequence ID" value="AJD83163.1"/>
    <property type="molecule type" value="Genomic_DNA"/>
</dbReference>
<dbReference type="RefSeq" id="YP_009126429.1">
    <property type="nucleotide sequence ID" value="NC_026608.1"/>
</dbReference>
<organism evidence="1 2">
    <name type="scientific">Paracoccus phage vB_PmaS-R3</name>
    <dbReference type="NCBI Taxonomy" id="2494563"/>
    <lineage>
        <taxon>Viruses</taxon>
        <taxon>Duplodnaviria</taxon>
        <taxon>Heunggongvirae</taxon>
        <taxon>Uroviricota</taxon>
        <taxon>Caudoviricetes</taxon>
        <taxon>Zhuquevirus</taxon>
        <taxon>Zhuquevirus R3</taxon>
    </lineage>
</organism>
<dbReference type="Pfam" id="PF20036">
    <property type="entry name" value="Gp13-like"/>
    <property type="match status" value="1"/>
</dbReference>
<reference evidence="1 2" key="2">
    <citation type="journal article" date="2015" name="Stand. Genomic Sci.">
        <title>Complete genome sequence of Paracoccus marcusii phage vB_PmaS-R3 isolated from the South China Sea.</title>
        <authorList>
            <person name="Xu Y."/>
            <person name="Zhang R."/>
            <person name="Jiao N."/>
        </authorList>
    </citation>
    <scope>NUCLEOTIDE SEQUENCE [LARGE SCALE GENOMIC DNA]</scope>
</reference>
<dbReference type="GeneID" id="23681323"/>
<protein>
    <submittedName>
        <fullName evidence="1">Major capsid protein</fullName>
    </submittedName>
</protein>
<evidence type="ECO:0000313" key="2">
    <source>
        <dbReference type="Proteomes" id="UP000031732"/>
    </source>
</evidence>
<reference evidence="2" key="1">
    <citation type="submission" date="2014-11" db="EMBL/GenBank/DDBJ databases">
        <title>Complete genome sequence of Paracoccus marcusii phage vB_PmaS_IMEP1 isolated from the South China Sea.</title>
        <authorList>
            <person name="Xu Y."/>
            <person name="Zhang R."/>
            <person name="Jiao N."/>
        </authorList>
    </citation>
    <scope>NUCLEOTIDE SEQUENCE [LARGE SCALE GENOMIC DNA]</scope>
</reference>
<evidence type="ECO:0000313" key="1">
    <source>
        <dbReference type="EMBL" id="AJD83163.1"/>
    </source>
</evidence>
<accession>A0A0B5A2J4</accession>
<dbReference type="KEGG" id="vg:23681323"/>
<proteinExistence type="predicted"/>
<keyword evidence="2" id="KW-1185">Reference proteome</keyword>
<dbReference type="InterPro" id="IPR045404">
    <property type="entry name" value="Gp13-like"/>
</dbReference>
<sequence>MALSDLAVFSEYTYSAMTEVIAQQIELFNTASRNTMVLSTQAAHQGDYSDTAFWKKVSGLVRRRNAYGSGAVTEKTMEHLTDTMVKVAGGTPPVRLDPGQFRWIQLNPEEAGAALGQQLAQDMLADMLNTGLIATYAAMSQVSAMVHDGTAGTITPGALNTGLGLMGDRRQDVSAWFMHSKPVTDFYGNAITNANNLFTYGTVNVVSDPFGNLFVVTDSPALLTAGSPDTYHSLGLVPGACMVDQNNDFDDNYETSNGDENIKRTYQAEWSYNLGVKGFAWDKTNGGKSPTDAAVATATNWDQYATSNKDLAGVVVDTQ</sequence>
<name>A0A0B5A2J4_9CAUD</name>
<dbReference type="Proteomes" id="UP000031732">
    <property type="component" value="Genome"/>
</dbReference>